<dbReference type="Gene3D" id="3.20.20.300">
    <property type="entry name" value="Glycoside hydrolase, family 3, N-terminal domain"/>
    <property type="match status" value="1"/>
</dbReference>
<dbReference type="GO" id="GO:0009254">
    <property type="term" value="P:peptidoglycan turnover"/>
    <property type="evidence" value="ECO:0007669"/>
    <property type="project" value="TreeGrafter"/>
</dbReference>
<evidence type="ECO:0000313" key="6">
    <source>
        <dbReference type="Proteomes" id="UP000280344"/>
    </source>
</evidence>
<evidence type="ECO:0000313" key="5">
    <source>
        <dbReference type="EMBL" id="AZQ76036.1"/>
    </source>
</evidence>
<dbReference type="Proteomes" id="UP000280344">
    <property type="component" value="Chromosome"/>
</dbReference>
<dbReference type="InterPro" id="IPR017853">
    <property type="entry name" value="GH"/>
</dbReference>
<accession>A0A3S9PUJ2</accession>
<name>A0A3S9PUJ2_9ACTO</name>
<dbReference type="PROSITE" id="PS00775">
    <property type="entry name" value="GLYCOSYL_HYDROL_F3"/>
    <property type="match status" value="1"/>
</dbReference>
<dbReference type="Pfam" id="PF00933">
    <property type="entry name" value="Glyco_hydro_3"/>
    <property type="match status" value="1"/>
</dbReference>
<dbReference type="EMBL" id="CP034593">
    <property type="protein sequence ID" value="AZQ76036.1"/>
    <property type="molecule type" value="Genomic_DNA"/>
</dbReference>
<dbReference type="GO" id="GO:0005975">
    <property type="term" value="P:carbohydrate metabolic process"/>
    <property type="evidence" value="ECO:0007669"/>
    <property type="project" value="InterPro"/>
</dbReference>
<evidence type="ECO:0000259" key="4">
    <source>
        <dbReference type="Pfam" id="PF00933"/>
    </source>
</evidence>
<evidence type="ECO:0000256" key="1">
    <source>
        <dbReference type="ARBA" id="ARBA00005336"/>
    </source>
</evidence>
<sequence length="575" mass="61230">MKCITKVSYILRVWSRIIARYQKDLRNEMATTVRSALESVDEWSDEKLVGQLFCVASGRHAAQNVMGFGSADGASAEELHAELRDMIDQYKLGAVIYFPPGGDHEPVENIRTTMLDLQTAADVPLLISTDQENGTVARVRVGAVHMPGAMALVATGDRDLCAEVGRVTAEQLRAVGIHQNLAPVADVMMVADNPGVNIRTTGSDPRVSAEYVSTFVKAQGANGLASTLKHFPGYGSARVDAHFDLPSIPVSREEWDRTERIPFEAAIRSGAEAVMLGHVIFPALDPDNAATFSKPIVQGVLREDLGFDGVIVTDAMDMGGAARPEGPAEACVSALLAGVDQILMPSDLHSAYAAVLDALRNGRLDRERLCESARRILRLKLKVGLDDSDIPGLDVFSSERHKEIAERVARESLTVRDAEVFSPLEQSGSVLIAHPGIDPQKRGVNPGEVLKGMLEGAGHDVREVLWGGSEAEGGPWSNPDLNVSQAVLILRDAWKDGVDVAGVIDGLVGAGISVTVVAIRSPHDGVAVPSGVPLLYTYGDNGSAVRAAGRVLVGDEVPTGRCPMPVPSTGSRTQS</sequence>
<dbReference type="InterPro" id="IPR001764">
    <property type="entry name" value="Glyco_hydro_3_N"/>
</dbReference>
<evidence type="ECO:0000256" key="3">
    <source>
        <dbReference type="ARBA" id="ARBA00023295"/>
    </source>
</evidence>
<dbReference type="KEGG" id="flh:EJ997_00570"/>
<dbReference type="InterPro" id="IPR050226">
    <property type="entry name" value="NagZ_Beta-hexosaminidase"/>
</dbReference>
<gene>
    <name evidence="5" type="ORF">EJ997_00570</name>
</gene>
<dbReference type="SUPFAM" id="SSF51445">
    <property type="entry name" value="(Trans)glycosidases"/>
    <property type="match status" value="1"/>
</dbReference>
<comment type="similarity">
    <text evidence="1">Belongs to the glycosyl hydrolase 3 family.</text>
</comment>
<feature type="domain" description="Glycoside hydrolase family 3 N-terminal" evidence="4">
    <location>
        <begin position="70"/>
        <end position="379"/>
    </location>
</feature>
<dbReference type="PRINTS" id="PR00133">
    <property type="entry name" value="GLHYDRLASE3"/>
</dbReference>
<keyword evidence="2" id="KW-0378">Hydrolase</keyword>
<reference evidence="5 6" key="1">
    <citation type="submission" date="2018-12" db="EMBL/GenBank/DDBJ databases">
        <title>Complete genome sequence of Flaviflexus sp. H23T48.</title>
        <authorList>
            <person name="Bae J.-W."/>
            <person name="Lee J.-Y."/>
        </authorList>
    </citation>
    <scope>NUCLEOTIDE SEQUENCE [LARGE SCALE GENOMIC DNA]</scope>
    <source>
        <strain evidence="5 6">H23T48</strain>
    </source>
</reference>
<dbReference type="OrthoDB" id="9805821at2"/>
<dbReference type="InterPro" id="IPR036962">
    <property type="entry name" value="Glyco_hydro_3_N_sf"/>
</dbReference>
<dbReference type="InterPro" id="IPR019800">
    <property type="entry name" value="Glyco_hydro_3_AS"/>
</dbReference>
<organism evidence="5 6">
    <name type="scientific">Flaviflexus ciconiae</name>
    <dbReference type="NCBI Taxonomy" id="2496867"/>
    <lineage>
        <taxon>Bacteria</taxon>
        <taxon>Bacillati</taxon>
        <taxon>Actinomycetota</taxon>
        <taxon>Actinomycetes</taxon>
        <taxon>Actinomycetales</taxon>
        <taxon>Actinomycetaceae</taxon>
        <taxon>Flaviflexus</taxon>
    </lineage>
</organism>
<dbReference type="GO" id="GO:0004553">
    <property type="term" value="F:hydrolase activity, hydrolyzing O-glycosyl compounds"/>
    <property type="evidence" value="ECO:0007669"/>
    <property type="project" value="InterPro"/>
</dbReference>
<dbReference type="Gene3D" id="3.40.50.1700">
    <property type="entry name" value="Glycoside hydrolase family 3 C-terminal domain"/>
    <property type="match status" value="1"/>
</dbReference>
<keyword evidence="6" id="KW-1185">Reference proteome</keyword>
<proteinExistence type="inferred from homology"/>
<dbReference type="AlphaFoldDB" id="A0A3S9PUJ2"/>
<dbReference type="PANTHER" id="PTHR30480:SF16">
    <property type="entry name" value="GLYCOSIDE HYDROLASE FAMILY 3 DOMAIN PROTEIN"/>
    <property type="match status" value="1"/>
</dbReference>
<dbReference type="InterPro" id="IPR036881">
    <property type="entry name" value="Glyco_hydro_3_C_sf"/>
</dbReference>
<dbReference type="PANTHER" id="PTHR30480">
    <property type="entry name" value="BETA-HEXOSAMINIDASE-RELATED"/>
    <property type="match status" value="1"/>
</dbReference>
<protein>
    <recommendedName>
        <fullName evidence="4">Glycoside hydrolase family 3 N-terminal domain-containing protein</fullName>
    </recommendedName>
</protein>
<keyword evidence="3" id="KW-0326">Glycosidase</keyword>
<evidence type="ECO:0000256" key="2">
    <source>
        <dbReference type="ARBA" id="ARBA00022801"/>
    </source>
</evidence>